<dbReference type="EMBL" id="FNXT01000806">
    <property type="protein sequence ID" value="SZX67618.1"/>
    <property type="molecule type" value="Genomic_DNA"/>
</dbReference>
<dbReference type="OrthoDB" id="2014058at2759"/>
<reference evidence="1 2" key="1">
    <citation type="submission" date="2016-10" db="EMBL/GenBank/DDBJ databases">
        <authorList>
            <person name="Cai Z."/>
        </authorList>
    </citation>
    <scope>NUCLEOTIDE SEQUENCE [LARGE SCALE GENOMIC DNA]</scope>
</reference>
<name>A0A383VQ02_TETOB</name>
<organism evidence="1 2">
    <name type="scientific">Tetradesmus obliquus</name>
    <name type="common">Green alga</name>
    <name type="synonym">Acutodesmus obliquus</name>
    <dbReference type="NCBI Taxonomy" id="3088"/>
    <lineage>
        <taxon>Eukaryota</taxon>
        <taxon>Viridiplantae</taxon>
        <taxon>Chlorophyta</taxon>
        <taxon>core chlorophytes</taxon>
        <taxon>Chlorophyceae</taxon>
        <taxon>CS clade</taxon>
        <taxon>Sphaeropleales</taxon>
        <taxon>Scenedesmaceae</taxon>
        <taxon>Tetradesmus</taxon>
    </lineage>
</organism>
<proteinExistence type="predicted"/>
<evidence type="ECO:0000313" key="1">
    <source>
        <dbReference type="EMBL" id="SZX67618.1"/>
    </source>
</evidence>
<evidence type="ECO:0000313" key="2">
    <source>
        <dbReference type="Proteomes" id="UP000256970"/>
    </source>
</evidence>
<keyword evidence="2" id="KW-1185">Reference proteome</keyword>
<protein>
    <submittedName>
        <fullName evidence="1">Uncharacterized protein</fullName>
    </submittedName>
</protein>
<dbReference type="Proteomes" id="UP000256970">
    <property type="component" value="Unassembled WGS sequence"/>
</dbReference>
<gene>
    <name evidence="1" type="ORF">BQ4739_LOCUS7998</name>
</gene>
<sequence>MALRQGSRALARSLTKGLAPTRGGGGGPIKYAPAQDKPVPLWDELWWHDGLLHSQPVLDGTLEPQLATPGSTLRQLAIVLTAIAGGIWAIDATWSEKKDILVPHQYPPEVLETFTSRGKVEWARPPLRDLEKH</sequence>
<dbReference type="AlphaFoldDB" id="A0A383VQ02"/>
<accession>A0A383VQ02</accession>